<reference evidence="19" key="1">
    <citation type="submission" date="2016-12" db="EMBL/GenBank/DDBJ databases">
        <title>Draft Genome Sequences od Carboxydothermus pertinax and islandicus, Hydrogenogenic Carboxydotrophic Bacteria.</title>
        <authorList>
            <person name="Fukuyama Y."/>
            <person name="Ohmae K."/>
            <person name="Yoneda Y."/>
            <person name="Yoshida T."/>
            <person name="Sako Y."/>
        </authorList>
    </citation>
    <scope>NUCLEOTIDE SEQUENCE [LARGE SCALE GENOMIC DNA]</scope>
    <source>
        <strain evidence="19">Ug1</strain>
    </source>
</reference>
<comment type="pathway">
    <text evidence="2 15">Amino-acid biosynthesis; L-lysine biosynthesis via DAP pathway; (S)-tetrahydrodipicolinate from L-aspartate: step 2/4.</text>
</comment>
<comment type="catalytic activity">
    <reaction evidence="14 15">
        <text>L-aspartate 4-semialdehyde + phosphate + NADP(+) = 4-phospho-L-aspartate + NADPH + H(+)</text>
        <dbReference type="Rhea" id="RHEA:24284"/>
        <dbReference type="ChEBI" id="CHEBI:15378"/>
        <dbReference type="ChEBI" id="CHEBI:43474"/>
        <dbReference type="ChEBI" id="CHEBI:57535"/>
        <dbReference type="ChEBI" id="CHEBI:57783"/>
        <dbReference type="ChEBI" id="CHEBI:58349"/>
        <dbReference type="ChEBI" id="CHEBI:537519"/>
        <dbReference type="EC" id="1.2.1.11"/>
    </reaction>
</comment>
<dbReference type="InterPro" id="IPR012280">
    <property type="entry name" value="Semialdhyde_DH_dimer_dom"/>
</dbReference>
<dbReference type="InterPro" id="IPR000534">
    <property type="entry name" value="Semialdehyde_DH_NAD-bd"/>
</dbReference>
<feature type="binding site" evidence="15">
    <location>
        <position position="154"/>
    </location>
    <ligand>
        <name>substrate</name>
    </ligand>
</feature>
<dbReference type="Gene3D" id="3.40.50.720">
    <property type="entry name" value="NAD(P)-binding Rossmann-like Domain"/>
    <property type="match status" value="1"/>
</dbReference>
<sequence>MSYNVVVIGATGAVGGEILKILQERSFPVNKLRLGATARSAGKEVAFRGEIYRVEETTPEIFEGMDIALFAGGSASKEFARIAAAKGVTVIDNSSAFRLEPDVPLVVPEVNPEDVKHHKGIIANPNCSTIQMVVALKPLHDYGKIKRVVVSTYQAVSGAGIEAIEELKHQVQAYLNGEEVEPKVFPYPIAFNLIPHIDVFQDLYYTKEEWKMVFETQKIMHDSEIKVTATTVRVPVFRSHSESINIETKVKITREKAIELLSNAPGIRVVDNPEEKQYPMPLFASDRDEVYVGRIREDNTISNGLNLWVVADQLRKGAATNAVQIAELLIKYGCVKQNG</sequence>
<dbReference type="EMBL" id="BDJK01000029">
    <property type="protein sequence ID" value="GAV23101.1"/>
    <property type="molecule type" value="Genomic_DNA"/>
</dbReference>
<keyword evidence="11 15" id="KW-0560">Oxidoreductase</keyword>
<keyword evidence="19" id="KW-1185">Reference proteome</keyword>
<gene>
    <name evidence="15" type="primary">asd</name>
    <name evidence="18" type="ORF">cpu_16110</name>
</gene>
<evidence type="ECO:0000256" key="14">
    <source>
        <dbReference type="ARBA" id="ARBA00047891"/>
    </source>
</evidence>
<dbReference type="GO" id="GO:0046983">
    <property type="term" value="F:protein dimerization activity"/>
    <property type="evidence" value="ECO:0007669"/>
    <property type="project" value="InterPro"/>
</dbReference>
<dbReference type="HAMAP" id="MF_02121">
    <property type="entry name" value="ASADH"/>
    <property type="match status" value="1"/>
</dbReference>
<feature type="binding site" evidence="15">
    <location>
        <begin position="39"/>
        <end position="40"/>
    </location>
    <ligand>
        <name>NADP(+)</name>
        <dbReference type="ChEBI" id="CHEBI:58349"/>
    </ligand>
</feature>
<dbReference type="GO" id="GO:0050661">
    <property type="term" value="F:NADP binding"/>
    <property type="evidence" value="ECO:0007669"/>
    <property type="project" value="UniProtKB-UniRule"/>
</dbReference>
<dbReference type="UniPathway" id="UPA00034">
    <property type="reaction ID" value="UER00016"/>
</dbReference>
<dbReference type="CDD" id="cd02316">
    <property type="entry name" value="VcASADH2_like_N"/>
    <property type="match status" value="1"/>
</dbReference>
<keyword evidence="12 15" id="KW-0457">Lysine biosynthesis</keyword>
<dbReference type="UniPathway" id="UPA00050">
    <property type="reaction ID" value="UER00463"/>
</dbReference>
<keyword evidence="8 15" id="KW-0791">Threonine biosynthesis</keyword>
<accession>A0A1L8CW36</accession>
<evidence type="ECO:0000256" key="16">
    <source>
        <dbReference type="PIRSR" id="PIRSR000148-1"/>
    </source>
</evidence>
<feature type="domain" description="Semialdehyde dehydrogenase NAD-binding" evidence="17">
    <location>
        <begin position="4"/>
        <end position="118"/>
    </location>
</feature>
<dbReference type="GO" id="GO:0009088">
    <property type="term" value="P:threonine biosynthetic process"/>
    <property type="evidence" value="ECO:0007669"/>
    <property type="project" value="UniProtKB-UniRule"/>
</dbReference>
<organism evidence="18 19">
    <name type="scientific">Carboxydothermus pertinax</name>
    <dbReference type="NCBI Taxonomy" id="870242"/>
    <lineage>
        <taxon>Bacteria</taxon>
        <taxon>Bacillati</taxon>
        <taxon>Bacillota</taxon>
        <taxon>Clostridia</taxon>
        <taxon>Thermoanaerobacterales</taxon>
        <taxon>Thermoanaerobacteraceae</taxon>
        <taxon>Carboxydothermus</taxon>
    </lineage>
</organism>
<dbReference type="Pfam" id="PF02774">
    <property type="entry name" value="Semialdhyde_dhC"/>
    <property type="match status" value="1"/>
</dbReference>
<evidence type="ECO:0000259" key="17">
    <source>
        <dbReference type="SMART" id="SM00859"/>
    </source>
</evidence>
<keyword evidence="13 15" id="KW-0486">Methionine biosynthesis</keyword>
<evidence type="ECO:0000256" key="3">
    <source>
        <dbReference type="ARBA" id="ARBA00005097"/>
    </source>
</evidence>
<dbReference type="EC" id="1.2.1.11" evidence="6 15"/>
<dbReference type="SUPFAM" id="SSF55347">
    <property type="entry name" value="Glyceraldehyde-3-phosphate dehydrogenase-like, C-terminal domain"/>
    <property type="match status" value="1"/>
</dbReference>
<evidence type="ECO:0000256" key="15">
    <source>
        <dbReference type="HAMAP-Rule" id="MF_02121"/>
    </source>
</evidence>
<dbReference type="Pfam" id="PF01118">
    <property type="entry name" value="Semialdhyde_dh"/>
    <property type="match status" value="1"/>
</dbReference>
<evidence type="ECO:0000256" key="6">
    <source>
        <dbReference type="ARBA" id="ARBA00013120"/>
    </source>
</evidence>
<dbReference type="Gene3D" id="3.30.360.10">
    <property type="entry name" value="Dihydrodipicolinate Reductase, domain 2"/>
    <property type="match status" value="1"/>
</dbReference>
<dbReference type="PANTHER" id="PTHR46278:SF2">
    <property type="entry name" value="ASPARTATE-SEMIALDEHYDE DEHYDROGENASE"/>
    <property type="match status" value="1"/>
</dbReference>
<dbReference type="InterPro" id="IPR036291">
    <property type="entry name" value="NAD(P)-bd_dom_sf"/>
</dbReference>
<feature type="binding site" evidence="15">
    <location>
        <begin position="157"/>
        <end position="158"/>
    </location>
    <ligand>
        <name>NADP(+)</name>
        <dbReference type="ChEBI" id="CHEBI:58349"/>
    </ligand>
</feature>
<dbReference type="GO" id="GO:0009089">
    <property type="term" value="P:lysine biosynthetic process via diaminopimelate"/>
    <property type="evidence" value="ECO:0007669"/>
    <property type="project" value="UniProtKB-UniRule"/>
</dbReference>
<dbReference type="CDD" id="cd18131">
    <property type="entry name" value="ASADH_C_bac_euk_like"/>
    <property type="match status" value="1"/>
</dbReference>
<dbReference type="NCBIfam" id="TIGR01296">
    <property type="entry name" value="asd_B"/>
    <property type="match status" value="1"/>
</dbReference>
<dbReference type="Proteomes" id="UP000187485">
    <property type="component" value="Unassembled WGS sequence"/>
</dbReference>
<feature type="binding site" evidence="15">
    <location>
        <position position="98"/>
    </location>
    <ligand>
        <name>phosphate</name>
        <dbReference type="ChEBI" id="CHEBI:43474"/>
    </ligand>
</feature>
<dbReference type="GO" id="GO:0019877">
    <property type="term" value="P:diaminopimelate biosynthetic process"/>
    <property type="evidence" value="ECO:0007669"/>
    <property type="project" value="UniProtKB-UniRule"/>
</dbReference>
<dbReference type="SMART" id="SM00859">
    <property type="entry name" value="Semialdhyde_dh"/>
    <property type="match status" value="1"/>
</dbReference>
<feature type="binding site" evidence="15">
    <location>
        <begin position="11"/>
        <end position="14"/>
    </location>
    <ligand>
        <name>NADP(+)</name>
        <dbReference type="ChEBI" id="CHEBI:58349"/>
    </ligand>
</feature>
<comment type="caution">
    <text evidence="18">The sequence shown here is derived from an EMBL/GenBank/DDBJ whole genome shotgun (WGS) entry which is preliminary data.</text>
</comment>
<comment type="pathway">
    <text evidence="1 15">Amino-acid biosynthesis; L-methionine biosynthesis via de novo pathway; L-homoserine from L-aspartate: step 2/3.</text>
</comment>
<evidence type="ECO:0000313" key="18">
    <source>
        <dbReference type="EMBL" id="GAV23101.1"/>
    </source>
</evidence>
<dbReference type="AlphaFoldDB" id="A0A1L8CW36"/>
<feature type="active site" description="Proton acceptor" evidence="15 16">
    <location>
        <position position="240"/>
    </location>
</feature>
<comment type="subunit">
    <text evidence="5 15">Homodimer.</text>
</comment>
<keyword evidence="7 15" id="KW-0028">Amino-acid biosynthesis</keyword>
<evidence type="ECO:0000256" key="8">
    <source>
        <dbReference type="ARBA" id="ARBA00022697"/>
    </source>
</evidence>
<dbReference type="GO" id="GO:0004073">
    <property type="term" value="F:aspartate-semialdehyde dehydrogenase activity"/>
    <property type="evidence" value="ECO:0007669"/>
    <property type="project" value="UniProtKB-UniRule"/>
</dbReference>
<comment type="pathway">
    <text evidence="3 15">Amino-acid biosynthesis; L-threonine biosynthesis; L-threonine from L-aspartate: step 2/5.</text>
</comment>
<protein>
    <recommendedName>
        <fullName evidence="6 15">Aspartate-semialdehyde dehydrogenase</fullName>
        <shortName evidence="15">ASA dehydrogenase</shortName>
        <shortName evidence="15">ASADH</shortName>
        <ecNumber evidence="6 15">1.2.1.11</ecNumber>
    </recommendedName>
    <alternativeName>
        <fullName evidence="15">Aspartate-beta-semialdehyde dehydrogenase</fullName>
    </alternativeName>
</protein>
<evidence type="ECO:0000256" key="13">
    <source>
        <dbReference type="ARBA" id="ARBA00023167"/>
    </source>
</evidence>
<evidence type="ECO:0000256" key="10">
    <source>
        <dbReference type="ARBA" id="ARBA00022915"/>
    </source>
</evidence>
<comment type="caution">
    <text evidence="15">Lacks conserved residue(s) required for the propagation of feature annotation.</text>
</comment>
<dbReference type="NCBIfam" id="NF011456">
    <property type="entry name" value="PRK14874.1"/>
    <property type="match status" value="1"/>
</dbReference>
<evidence type="ECO:0000256" key="11">
    <source>
        <dbReference type="ARBA" id="ARBA00023002"/>
    </source>
</evidence>
<dbReference type="GO" id="GO:0051287">
    <property type="term" value="F:NAD binding"/>
    <property type="evidence" value="ECO:0007669"/>
    <property type="project" value="InterPro"/>
</dbReference>
<evidence type="ECO:0000256" key="2">
    <source>
        <dbReference type="ARBA" id="ARBA00005076"/>
    </source>
</evidence>
<evidence type="ECO:0000256" key="4">
    <source>
        <dbReference type="ARBA" id="ARBA00010584"/>
    </source>
</evidence>
<evidence type="ECO:0000256" key="5">
    <source>
        <dbReference type="ARBA" id="ARBA00011738"/>
    </source>
</evidence>
<evidence type="ECO:0000256" key="1">
    <source>
        <dbReference type="ARBA" id="ARBA00005021"/>
    </source>
</evidence>
<dbReference type="RefSeq" id="WP_075859551.1">
    <property type="nucleotide sequence ID" value="NZ_BDJK01000029.1"/>
</dbReference>
<keyword evidence="9 15" id="KW-0521">NADP</keyword>
<feature type="binding site" evidence="15">
    <location>
        <position position="233"/>
    </location>
    <ligand>
        <name>substrate</name>
    </ligand>
</feature>
<comment type="function">
    <text evidence="15">Catalyzes the NADPH-dependent formation of L-aspartate-semialdehyde (L-ASA) by the reductive dephosphorylation of L-aspartyl-4-phosphate.</text>
</comment>
<comment type="similarity">
    <text evidence="4 15">Belongs to the aspartate-semialdehyde dehydrogenase family.</text>
</comment>
<dbReference type="InterPro" id="IPR012080">
    <property type="entry name" value="Asp_semialdehyde_DH"/>
</dbReference>
<evidence type="ECO:0000313" key="19">
    <source>
        <dbReference type="Proteomes" id="UP000187485"/>
    </source>
</evidence>
<keyword evidence="10 15" id="KW-0220">Diaminopimelate biosynthesis</keyword>
<dbReference type="UniPathway" id="UPA00051">
    <property type="reaction ID" value="UER00464"/>
</dbReference>
<dbReference type="PIRSF" id="PIRSF000148">
    <property type="entry name" value="ASA_dh"/>
    <property type="match status" value="1"/>
</dbReference>
<feature type="active site" description="Acyl-thioester intermediate" evidence="15 16">
    <location>
        <position position="127"/>
    </location>
</feature>
<evidence type="ECO:0000256" key="7">
    <source>
        <dbReference type="ARBA" id="ARBA00022605"/>
    </source>
</evidence>
<dbReference type="PANTHER" id="PTHR46278">
    <property type="entry name" value="DEHYDROGENASE, PUTATIVE-RELATED"/>
    <property type="match status" value="1"/>
</dbReference>
<dbReference type="STRING" id="870242.cpu_16110"/>
<dbReference type="GO" id="GO:0009097">
    <property type="term" value="P:isoleucine biosynthetic process"/>
    <property type="evidence" value="ECO:0007669"/>
    <property type="project" value="UniProtKB-UniRule"/>
</dbReference>
<evidence type="ECO:0000256" key="12">
    <source>
        <dbReference type="ARBA" id="ARBA00023154"/>
    </source>
</evidence>
<dbReference type="GO" id="GO:0071266">
    <property type="term" value="P:'de novo' L-methionine biosynthetic process"/>
    <property type="evidence" value="ECO:0007669"/>
    <property type="project" value="UniProtKB-UniRule"/>
</dbReference>
<dbReference type="InterPro" id="IPR005986">
    <property type="entry name" value="Asp_semialdehyde_DH_beta"/>
</dbReference>
<evidence type="ECO:0000256" key="9">
    <source>
        <dbReference type="ARBA" id="ARBA00022857"/>
    </source>
</evidence>
<dbReference type="SUPFAM" id="SSF51735">
    <property type="entry name" value="NAD(P)-binding Rossmann-fold domains"/>
    <property type="match status" value="1"/>
</dbReference>
<feature type="binding site" evidence="15">
    <location>
        <position position="313"/>
    </location>
    <ligand>
        <name>NADP(+)</name>
        <dbReference type="ChEBI" id="CHEBI:58349"/>
    </ligand>
</feature>
<name>A0A1L8CW36_9THEO</name>
<proteinExistence type="inferred from homology"/>